<reference evidence="1" key="1">
    <citation type="submission" date="2021-02" db="EMBL/GenBank/DDBJ databases">
        <title>Psilocybe cubensis genome.</title>
        <authorList>
            <person name="Mckernan K.J."/>
            <person name="Crawford S."/>
            <person name="Trippe A."/>
            <person name="Kane L.T."/>
            <person name="Mclaughlin S."/>
        </authorList>
    </citation>
    <scope>NUCLEOTIDE SEQUENCE [LARGE SCALE GENOMIC DNA]</scope>
    <source>
        <strain evidence="1">MGC-MH-2018</strain>
    </source>
</reference>
<dbReference type="OrthoDB" id="432970at2759"/>
<dbReference type="EMBL" id="JAFIQS010000017">
    <property type="protein sequence ID" value="KAG5162838.1"/>
    <property type="molecule type" value="Genomic_DNA"/>
</dbReference>
<gene>
    <name evidence="1" type="ORF">JR316_012225</name>
</gene>
<comment type="caution">
    <text evidence="1">The sequence shown here is derived from an EMBL/GenBank/DDBJ whole genome shotgun (WGS) entry which is preliminary data.</text>
</comment>
<sequence length="226" mass="25810">MAARHEPAYIEDATLSQCQLVLDEMNENTVEQIRDAVFQATTSSTRPGGSSIENWFKKVSQGNTAYRVTMKNSGLKTRIIAWKKGTNFGAANLYFRTVSPIFAFSGMHIKAFGIFSTTKQKWTKPNPGFNSKSSEFHGGTRFFRPTCRTTDNVQLFDMLIMRNMLDFDGADIPIIFVDWSSEQLDIALGYWEELSKDNWSRDEQRKRCKFIQNCQLCLGFGYSDVL</sequence>
<protein>
    <submittedName>
        <fullName evidence="1">Uncharacterized protein</fullName>
    </submittedName>
</protein>
<dbReference type="AlphaFoldDB" id="A0A8H7XNE1"/>
<proteinExistence type="predicted"/>
<accession>A0A8H7XNE1</accession>
<name>A0A8H7XNE1_PSICU</name>
<organism evidence="1">
    <name type="scientific">Psilocybe cubensis</name>
    <name type="common">Psychedelic mushroom</name>
    <name type="synonym">Stropharia cubensis</name>
    <dbReference type="NCBI Taxonomy" id="181762"/>
    <lineage>
        <taxon>Eukaryota</taxon>
        <taxon>Fungi</taxon>
        <taxon>Dikarya</taxon>
        <taxon>Basidiomycota</taxon>
        <taxon>Agaricomycotina</taxon>
        <taxon>Agaricomycetes</taxon>
        <taxon>Agaricomycetidae</taxon>
        <taxon>Agaricales</taxon>
        <taxon>Agaricineae</taxon>
        <taxon>Strophariaceae</taxon>
        <taxon>Psilocybe</taxon>
    </lineage>
</organism>
<evidence type="ECO:0000313" key="1">
    <source>
        <dbReference type="EMBL" id="KAG5162838.1"/>
    </source>
</evidence>